<name>A0ABN9DF67_9NEOB</name>
<feature type="compositionally biased region" description="Polar residues" evidence="1">
    <location>
        <begin position="82"/>
        <end position="96"/>
    </location>
</feature>
<keyword evidence="3" id="KW-1185">Reference proteome</keyword>
<sequence length="205" mass="22617">MLEEFSELPTHSNNNALLEQAALMSRRVSTVSESSTVSVEDDNGEERSNDEVLAQKSEEKKGSTFGWFSWFRSKPTKEISIPTRNPQTAKSSTQAESPPRPSDKILPPPPTSGYLAPDNTMNLSSRGIKESEDRQKINSSSVLPEIRGQQESMGIYPNASVSGSQMSQPTGVVPLYNPSQFLQDASRSSNPPRRPPRGRYPLPPR</sequence>
<evidence type="ECO:0000256" key="1">
    <source>
        <dbReference type="SAM" id="MobiDB-lite"/>
    </source>
</evidence>
<organism evidence="2 3">
    <name type="scientific">Staurois parvus</name>
    <dbReference type="NCBI Taxonomy" id="386267"/>
    <lineage>
        <taxon>Eukaryota</taxon>
        <taxon>Metazoa</taxon>
        <taxon>Chordata</taxon>
        <taxon>Craniata</taxon>
        <taxon>Vertebrata</taxon>
        <taxon>Euteleostomi</taxon>
        <taxon>Amphibia</taxon>
        <taxon>Batrachia</taxon>
        <taxon>Anura</taxon>
        <taxon>Neobatrachia</taxon>
        <taxon>Ranoidea</taxon>
        <taxon>Ranidae</taxon>
        <taxon>Staurois</taxon>
    </lineage>
</organism>
<evidence type="ECO:0000313" key="2">
    <source>
        <dbReference type="EMBL" id="CAI9571194.1"/>
    </source>
</evidence>
<feature type="region of interest" description="Disordered" evidence="1">
    <location>
        <begin position="28"/>
        <end position="61"/>
    </location>
</feature>
<accession>A0ABN9DF67</accession>
<gene>
    <name evidence="2" type="ORF">SPARVUS_LOCUS7206837</name>
</gene>
<reference evidence="2" key="1">
    <citation type="submission" date="2023-05" db="EMBL/GenBank/DDBJ databases">
        <authorList>
            <person name="Stuckert A."/>
        </authorList>
    </citation>
    <scope>NUCLEOTIDE SEQUENCE</scope>
</reference>
<feature type="region of interest" description="Disordered" evidence="1">
    <location>
        <begin position="76"/>
        <end position="205"/>
    </location>
</feature>
<dbReference type="EMBL" id="CATNWA010014385">
    <property type="protein sequence ID" value="CAI9571194.1"/>
    <property type="molecule type" value="Genomic_DNA"/>
</dbReference>
<feature type="compositionally biased region" description="Basic and acidic residues" evidence="1">
    <location>
        <begin position="127"/>
        <end position="136"/>
    </location>
</feature>
<protein>
    <submittedName>
        <fullName evidence="2">Uncharacterized protein</fullName>
    </submittedName>
</protein>
<dbReference type="Proteomes" id="UP001162483">
    <property type="component" value="Unassembled WGS sequence"/>
</dbReference>
<comment type="caution">
    <text evidence="2">The sequence shown here is derived from an EMBL/GenBank/DDBJ whole genome shotgun (WGS) entry which is preliminary data.</text>
</comment>
<proteinExistence type="predicted"/>
<evidence type="ECO:0000313" key="3">
    <source>
        <dbReference type="Proteomes" id="UP001162483"/>
    </source>
</evidence>
<feature type="compositionally biased region" description="Low complexity" evidence="1">
    <location>
        <begin position="28"/>
        <end position="38"/>
    </location>
</feature>
<feature type="compositionally biased region" description="Polar residues" evidence="1">
    <location>
        <begin position="159"/>
        <end position="170"/>
    </location>
</feature>